<sequence>MSAAKGSAPERRDTGTLGKLMVLLDLVTHADGPMRFTDILAVADQPRGTVHRQLSHLVEEGLLEIDAEGRYSPGLRLLDFASRSWARNEFRLVAEPHLKALQNLTAETVHLGVLRGTSIIYLDKFEGQQPVRMYSQIGNASPVYCTGVGKAALSILPRERVKALVADLSFHRFTANTHTAESLLAEIEQIREQGHAFDREEHEVGIRCIAAPIWSETQSLVGGVSVTGPAYRLTMEKLSEWAAPIQQSAERIMEAMRIGLGPRR</sequence>
<dbReference type="AlphaFoldDB" id="A0A120FE97"/>
<dbReference type="Pfam" id="PF01614">
    <property type="entry name" value="IclR_C"/>
    <property type="match status" value="1"/>
</dbReference>
<comment type="caution">
    <text evidence="6">The sequence shown here is derived from an EMBL/GenBank/DDBJ whole genome shotgun (WGS) entry which is preliminary data.</text>
</comment>
<organism evidence="6 7">
    <name type="scientific">Rhizobium altiplani</name>
    <dbReference type="NCBI Taxonomy" id="1864509"/>
    <lineage>
        <taxon>Bacteria</taxon>
        <taxon>Pseudomonadati</taxon>
        <taxon>Pseudomonadota</taxon>
        <taxon>Alphaproteobacteria</taxon>
        <taxon>Hyphomicrobiales</taxon>
        <taxon>Rhizobiaceae</taxon>
        <taxon>Rhizobium/Agrobacterium group</taxon>
        <taxon>Rhizobium</taxon>
    </lineage>
</organism>
<evidence type="ECO:0000259" key="4">
    <source>
        <dbReference type="PROSITE" id="PS51077"/>
    </source>
</evidence>
<evidence type="ECO:0000256" key="2">
    <source>
        <dbReference type="ARBA" id="ARBA00023125"/>
    </source>
</evidence>
<keyword evidence="1" id="KW-0805">Transcription regulation</keyword>
<dbReference type="InterPro" id="IPR036388">
    <property type="entry name" value="WH-like_DNA-bd_sf"/>
</dbReference>
<reference evidence="6 7" key="1">
    <citation type="submission" date="2015-11" db="EMBL/GenBank/DDBJ databases">
        <title>Draft Genome Sequence of the Strain BR 10423 (Rhizobium sp.) isolated from nodules of Mimosa pudica.</title>
        <authorList>
            <person name="Barauna A.C."/>
            <person name="Zilli J.E."/>
            <person name="Simoes-Araujo J.L."/>
            <person name="Reis V.M."/>
            <person name="James E.K."/>
            <person name="Reis F.B.Jr."/>
            <person name="Rouws L.F."/>
            <person name="Passos S.R."/>
            <person name="Gois S.R."/>
        </authorList>
    </citation>
    <scope>NUCLEOTIDE SEQUENCE [LARGE SCALE GENOMIC DNA]</scope>
    <source>
        <strain evidence="6 7">BR10423</strain>
    </source>
</reference>
<dbReference type="OrthoDB" id="6057486at2"/>
<dbReference type="PANTHER" id="PTHR30136:SF24">
    <property type="entry name" value="HTH-TYPE TRANSCRIPTIONAL REPRESSOR ALLR"/>
    <property type="match status" value="1"/>
</dbReference>
<dbReference type="PROSITE" id="PS51078">
    <property type="entry name" value="ICLR_ED"/>
    <property type="match status" value="1"/>
</dbReference>
<keyword evidence="7" id="KW-1185">Reference proteome</keyword>
<dbReference type="Pfam" id="PF09339">
    <property type="entry name" value="HTH_IclR"/>
    <property type="match status" value="1"/>
</dbReference>
<dbReference type="GO" id="GO:0003677">
    <property type="term" value="F:DNA binding"/>
    <property type="evidence" value="ECO:0007669"/>
    <property type="project" value="UniProtKB-KW"/>
</dbReference>
<dbReference type="InterPro" id="IPR036390">
    <property type="entry name" value="WH_DNA-bd_sf"/>
</dbReference>
<keyword evidence="2" id="KW-0238">DNA-binding</keyword>
<evidence type="ECO:0000313" key="6">
    <source>
        <dbReference type="EMBL" id="KWV40849.1"/>
    </source>
</evidence>
<evidence type="ECO:0000256" key="1">
    <source>
        <dbReference type="ARBA" id="ARBA00023015"/>
    </source>
</evidence>
<dbReference type="Proteomes" id="UP000068164">
    <property type="component" value="Unassembled WGS sequence"/>
</dbReference>
<dbReference type="GO" id="GO:0045892">
    <property type="term" value="P:negative regulation of DNA-templated transcription"/>
    <property type="evidence" value="ECO:0007669"/>
    <property type="project" value="TreeGrafter"/>
</dbReference>
<dbReference type="Gene3D" id="1.10.10.10">
    <property type="entry name" value="Winged helix-like DNA-binding domain superfamily/Winged helix DNA-binding domain"/>
    <property type="match status" value="1"/>
</dbReference>
<dbReference type="EMBL" id="LNCD01000145">
    <property type="protein sequence ID" value="KWV40849.1"/>
    <property type="molecule type" value="Genomic_DNA"/>
</dbReference>
<evidence type="ECO:0000259" key="5">
    <source>
        <dbReference type="PROSITE" id="PS51078"/>
    </source>
</evidence>
<gene>
    <name evidence="6" type="ORF">AS026_25380</name>
</gene>
<dbReference type="SUPFAM" id="SSF55781">
    <property type="entry name" value="GAF domain-like"/>
    <property type="match status" value="1"/>
</dbReference>
<dbReference type="RefSeq" id="WP_062376064.1">
    <property type="nucleotide sequence ID" value="NZ_LNCD01000145.1"/>
</dbReference>
<name>A0A120FE97_9HYPH</name>
<evidence type="ECO:0000313" key="7">
    <source>
        <dbReference type="Proteomes" id="UP000068164"/>
    </source>
</evidence>
<dbReference type="SMART" id="SM00346">
    <property type="entry name" value="HTH_ICLR"/>
    <property type="match status" value="1"/>
</dbReference>
<dbReference type="GO" id="GO:0003700">
    <property type="term" value="F:DNA-binding transcription factor activity"/>
    <property type="evidence" value="ECO:0007669"/>
    <property type="project" value="TreeGrafter"/>
</dbReference>
<evidence type="ECO:0000256" key="3">
    <source>
        <dbReference type="ARBA" id="ARBA00023163"/>
    </source>
</evidence>
<feature type="domain" description="HTH iclR-type" evidence="4">
    <location>
        <begin position="14"/>
        <end position="75"/>
    </location>
</feature>
<dbReference type="InterPro" id="IPR005471">
    <property type="entry name" value="Tscrpt_reg_IclR_N"/>
</dbReference>
<protein>
    <submittedName>
        <fullName evidence="6">IclR family transcriptional regulator</fullName>
    </submittedName>
</protein>
<dbReference type="PROSITE" id="PS51077">
    <property type="entry name" value="HTH_ICLR"/>
    <property type="match status" value="1"/>
</dbReference>
<feature type="domain" description="IclR-ED" evidence="5">
    <location>
        <begin position="76"/>
        <end position="258"/>
    </location>
</feature>
<dbReference type="InterPro" id="IPR050707">
    <property type="entry name" value="HTH_MetabolicPath_Reg"/>
</dbReference>
<dbReference type="SUPFAM" id="SSF46785">
    <property type="entry name" value="Winged helix' DNA-binding domain"/>
    <property type="match status" value="1"/>
</dbReference>
<dbReference type="PANTHER" id="PTHR30136">
    <property type="entry name" value="HELIX-TURN-HELIX TRANSCRIPTIONAL REGULATOR, ICLR FAMILY"/>
    <property type="match status" value="1"/>
</dbReference>
<dbReference type="Gene3D" id="3.30.450.40">
    <property type="match status" value="1"/>
</dbReference>
<proteinExistence type="predicted"/>
<dbReference type="InterPro" id="IPR014757">
    <property type="entry name" value="Tscrpt_reg_IclR_C"/>
</dbReference>
<keyword evidence="3" id="KW-0804">Transcription</keyword>
<dbReference type="InterPro" id="IPR029016">
    <property type="entry name" value="GAF-like_dom_sf"/>
</dbReference>
<accession>A0A120FE97</accession>